<evidence type="ECO:0000256" key="1">
    <source>
        <dbReference type="SAM" id="MobiDB-lite"/>
    </source>
</evidence>
<feature type="compositionally biased region" description="Polar residues" evidence="1">
    <location>
        <begin position="21"/>
        <end position="31"/>
    </location>
</feature>
<gene>
    <name evidence="2" type="ORF">TH68_10785</name>
</gene>
<dbReference type="SUPFAM" id="SSF141072">
    <property type="entry name" value="CalX-like"/>
    <property type="match status" value="1"/>
</dbReference>
<protein>
    <recommendedName>
        <fullName evidence="4">Calx-beta domain-containing protein</fullName>
    </recommendedName>
</protein>
<sequence length="177" mass="17504">MSTEDDSTDETDGSVTATVMESTGYQIGSPSTGTVAVGDDDDPPVVSIAGSSAITEGGTASFTLTATPAPQTALTVEVTVADSGAFAASGQSGAQQVTLGTTGTATFDVATDDDSADEPDGVLTATVQPGTGYASSGTHGSASIAVHDNDVATACVSDQLLTRVEGYYENNQSRPPG</sequence>
<dbReference type="InterPro" id="IPR038081">
    <property type="entry name" value="CalX-like_sf"/>
</dbReference>
<dbReference type="Gene3D" id="2.60.40.2030">
    <property type="match status" value="1"/>
</dbReference>
<proteinExistence type="predicted"/>
<dbReference type="AlphaFoldDB" id="A0A6N3X2D6"/>
<accession>A0A6N3X2D6</accession>
<feature type="non-terminal residue" evidence="2">
    <location>
        <position position="177"/>
    </location>
</feature>
<reference evidence="2 3" key="1">
    <citation type="submission" date="2015-01" db="EMBL/GenBank/DDBJ databases">
        <title>Lifestyle Evolution in Cyanobacterial Symbionts of Sponges.</title>
        <authorList>
            <person name="Burgsdorf I."/>
            <person name="Slaby B.M."/>
            <person name="Handley K.M."/>
            <person name="Haber M."/>
            <person name="Blom J."/>
            <person name="Marshall C.W."/>
            <person name="Gilbert J.A."/>
            <person name="Hentschel U."/>
            <person name="Steindler L."/>
        </authorList>
    </citation>
    <scope>NUCLEOTIDE SEQUENCE [LARGE SCALE GENOMIC DNA]</scope>
    <source>
        <strain evidence="2">142</strain>
    </source>
</reference>
<organism evidence="2 3">
    <name type="scientific">Candidatus Synechococcus spongiarum 142</name>
    <dbReference type="NCBI Taxonomy" id="1608213"/>
    <lineage>
        <taxon>Bacteria</taxon>
        <taxon>Bacillati</taxon>
        <taxon>Cyanobacteriota</taxon>
        <taxon>Cyanophyceae</taxon>
        <taxon>Synechococcales</taxon>
        <taxon>Synechococcaceae</taxon>
        <taxon>Synechococcus</taxon>
    </lineage>
</organism>
<name>A0A6N3X2D6_9SYNE</name>
<dbReference type="Proteomes" id="UP000035054">
    <property type="component" value="Unassembled WGS sequence"/>
</dbReference>
<evidence type="ECO:0008006" key="4">
    <source>
        <dbReference type="Google" id="ProtNLM"/>
    </source>
</evidence>
<evidence type="ECO:0000313" key="3">
    <source>
        <dbReference type="Proteomes" id="UP000035054"/>
    </source>
</evidence>
<feature type="region of interest" description="Disordered" evidence="1">
    <location>
        <begin position="21"/>
        <end position="44"/>
    </location>
</feature>
<dbReference type="EMBL" id="JXUO01000320">
    <property type="protein sequence ID" value="KKZ10442.1"/>
    <property type="molecule type" value="Genomic_DNA"/>
</dbReference>
<evidence type="ECO:0000313" key="2">
    <source>
        <dbReference type="EMBL" id="KKZ10442.1"/>
    </source>
</evidence>
<comment type="caution">
    <text evidence="2">The sequence shown here is derived from an EMBL/GenBank/DDBJ whole genome shotgun (WGS) entry which is preliminary data.</text>
</comment>